<dbReference type="InterPro" id="IPR002433">
    <property type="entry name" value="Orn_de-COase"/>
</dbReference>
<dbReference type="Pfam" id="PF02784">
    <property type="entry name" value="Orn_Arg_deC_N"/>
    <property type="match status" value="1"/>
</dbReference>
<gene>
    <name evidence="8" type="primary">btrK</name>
    <name evidence="8" type="ORF">AW08_02689</name>
</gene>
<dbReference type="AlphaFoldDB" id="A0A011M9D3"/>
<feature type="domain" description="Orn/DAP/Arg decarboxylase 2 N-terminal" evidence="7">
    <location>
        <begin position="77"/>
        <end position="321"/>
    </location>
</feature>
<dbReference type="InterPro" id="IPR000183">
    <property type="entry name" value="Orn/DAP/Arg_de-COase"/>
</dbReference>
<dbReference type="InterPro" id="IPR022643">
    <property type="entry name" value="De-COase2_C"/>
</dbReference>
<dbReference type="NCBIfam" id="TIGR03099">
    <property type="entry name" value="dCO2ase_PEP1"/>
    <property type="match status" value="1"/>
</dbReference>
<dbReference type="CDD" id="cd06839">
    <property type="entry name" value="PLPDE_III_Btrk_like"/>
    <property type="match status" value="1"/>
</dbReference>
<dbReference type="Gene3D" id="2.40.37.10">
    <property type="entry name" value="Lyase, Ornithine Decarboxylase, Chain A, domain 1"/>
    <property type="match status" value="1"/>
</dbReference>
<evidence type="ECO:0000313" key="8">
    <source>
        <dbReference type="EMBL" id="EXI66333.1"/>
    </source>
</evidence>
<dbReference type="InterPro" id="IPR022644">
    <property type="entry name" value="De-COase2_N"/>
</dbReference>
<evidence type="ECO:0000256" key="2">
    <source>
        <dbReference type="ARBA" id="ARBA00022898"/>
    </source>
</evidence>
<comment type="caution">
    <text evidence="8">The sequence shown here is derived from an EMBL/GenBank/DDBJ whole genome shotgun (WGS) entry which is preliminary data.</text>
</comment>
<evidence type="ECO:0000259" key="7">
    <source>
        <dbReference type="Pfam" id="PF02784"/>
    </source>
</evidence>
<dbReference type="SUPFAM" id="SSF50621">
    <property type="entry name" value="Alanine racemase C-terminal domain-like"/>
    <property type="match status" value="1"/>
</dbReference>
<dbReference type="PROSITE" id="PS00879">
    <property type="entry name" value="ODR_DC_2_2"/>
    <property type="match status" value="1"/>
</dbReference>
<dbReference type="InterPro" id="IPR022657">
    <property type="entry name" value="De-COase2_CS"/>
</dbReference>
<evidence type="ECO:0000256" key="3">
    <source>
        <dbReference type="PIRSR" id="PIRSR600183-50"/>
    </source>
</evidence>
<comment type="similarity">
    <text evidence="4">Belongs to the Orn/Lys/Arg decarboxylase class-II family.</text>
</comment>
<evidence type="ECO:0000256" key="5">
    <source>
        <dbReference type="SAM" id="MobiDB-lite"/>
    </source>
</evidence>
<feature type="compositionally biased region" description="Basic and acidic residues" evidence="5">
    <location>
        <begin position="7"/>
        <end position="17"/>
    </location>
</feature>
<dbReference type="InterPro" id="IPR017530">
    <property type="entry name" value="DCO2ase_PEP1"/>
</dbReference>
<dbReference type="EMBL" id="JFAX01000016">
    <property type="protein sequence ID" value="EXI66333.1"/>
    <property type="molecule type" value="Genomic_DNA"/>
</dbReference>
<comment type="cofactor">
    <cofactor evidence="1 3">
        <name>pyridoxal 5'-phosphate</name>
        <dbReference type="ChEBI" id="CHEBI:597326"/>
    </cofactor>
</comment>
<dbReference type="GO" id="GO:0006596">
    <property type="term" value="P:polyamine biosynthetic process"/>
    <property type="evidence" value="ECO:0007669"/>
    <property type="project" value="InterPro"/>
</dbReference>
<evidence type="ECO:0000259" key="6">
    <source>
        <dbReference type="Pfam" id="PF00278"/>
    </source>
</evidence>
<feature type="domain" description="Orn/DAP/Arg decarboxylase 2 C-terminal" evidence="6">
    <location>
        <begin position="68"/>
        <end position="417"/>
    </location>
</feature>
<dbReference type="Gene3D" id="3.20.20.10">
    <property type="entry name" value="Alanine racemase"/>
    <property type="match status" value="1"/>
</dbReference>
<proteinExistence type="inferred from homology"/>
<dbReference type="GO" id="GO:0009089">
    <property type="term" value="P:lysine biosynthetic process via diaminopimelate"/>
    <property type="evidence" value="ECO:0007669"/>
    <property type="project" value="TreeGrafter"/>
</dbReference>
<feature type="modified residue" description="N6-(pyridoxal phosphate)lysine" evidence="3">
    <location>
        <position position="98"/>
    </location>
</feature>
<keyword evidence="9" id="KW-1185">Reference proteome</keyword>
<dbReference type="STRING" id="1454001.AW08_02689"/>
<dbReference type="PATRIC" id="fig|1454001.3.peg.2739"/>
<dbReference type="PRINTS" id="PR01179">
    <property type="entry name" value="ODADCRBXLASE"/>
</dbReference>
<dbReference type="InterPro" id="IPR029066">
    <property type="entry name" value="PLP-binding_barrel"/>
</dbReference>
<keyword evidence="2 3" id="KW-0663">Pyridoxal phosphate</keyword>
<feature type="compositionally biased region" description="Polar residues" evidence="5">
    <location>
        <begin position="18"/>
        <end position="29"/>
    </location>
</feature>
<accession>A0A011M9D3</accession>
<dbReference type="InterPro" id="IPR009006">
    <property type="entry name" value="Ala_racemase/Decarboxylase_C"/>
</dbReference>
<name>A0A011M9D3_9PROT</name>
<dbReference type="PRINTS" id="PR01182">
    <property type="entry name" value="ORNDCRBXLASE"/>
</dbReference>
<dbReference type="PANTHER" id="PTHR43727">
    <property type="entry name" value="DIAMINOPIMELATE DECARBOXYLASE"/>
    <property type="match status" value="1"/>
</dbReference>
<evidence type="ECO:0000256" key="4">
    <source>
        <dbReference type="RuleBase" id="RU003737"/>
    </source>
</evidence>
<feature type="active site" description="Proton donor" evidence="3">
    <location>
        <position position="390"/>
    </location>
</feature>
<reference evidence="8" key="1">
    <citation type="submission" date="2014-02" db="EMBL/GenBank/DDBJ databases">
        <title>Expanding our view of genomic diversity in Candidatus Accumulibacter clades.</title>
        <authorList>
            <person name="Skennerton C.T."/>
            <person name="Barr J.J."/>
            <person name="Slater F.R."/>
            <person name="Bond P.L."/>
            <person name="Tyson G.W."/>
        </authorList>
    </citation>
    <scope>NUCLEOTIDE SEQUENCE [LARGE SCALE GENOMIC DNA]</scope>
</reference>
<organism evidence="8 9">
    <name type="scientific">Candidatus Accumulibacter adjunctus</name>
    <dbReference type="NCBI Taxonomy" id="1454001"/>
    <lineage>
        <taxon>Bacteria</taxon>
        <taxon>Pseudomonadati</taxon>
        <taxon>Pseudomonadota</taxon>
        <taxon>Betaproteobacteria</taxon>
        <taxon>Candidatus Accumulibacter</taxon>
    </lineage>
</organism>
<keyword evidence="8" id="KW-0456">Lyase</keyword>
<dbReference type="Pfam" id="PF00278">
    <property type="entry name" value="Orn_DAP_Arg_deC"/>
    <property type="match status" value="1"/>
</dbReference>
<protein>
    <submittedName>
        <fullName evidence="8">L-glutamyl-[BtrI acyl-carrier protein] decarboxylase</fullName>
        <ecNumber evidence="8">4.1.1.95</ecNumber>
    </submittedName>
</protein>
<sequence length="439" mass="46171">MGPIGKTGREPAARDDPTTLQGQPPVTNSERTHPAHAPMHQFPVLDGELVIGGVPLSRLAARVGRTPFYAYDRRLLAARVTELRSSLPAGLKLHYAMKANPMPALVCHMARLVDGIDVASAGELRVALDAGADPAEISFAGPGKGPGELRQAVAAGILINIESPREIPELAAISSDTGCAARVAVRVNPDFELKSSGMKMGGGARQFGVDAEQVPELLAEIGRSGLAFEGFHLFAGSQNLRAEAIVEAQCKSYELALKLARFAPADVRFLNLGGGFGIPYFPGENRLDLATVAGGLAVIADRAARELPAARLVIELGRYLVGEAGIYVTRIIDRKLSRGQIFLVVDGGLHHHLAASGNFGQVIRKNYPVTIGNRIGAPTSIAASVVGPLCTPLDLLADRMPLADAQPGDLVVIFQSGAYGFSASPQSFLGHPACVEIIV</sequence>
<dbReference type="PANTHER" id="PTHR43727:SF2">
    <property type="entry name" value="GROUP IV DECARBOXYLASE"/>
    <property type="match status" value="1"/>
</dbReference>
<dbReference type="EC" id="4.1.1.95" evidence="8"/>
<evidence type="ECO:0000313" key="9">
    <source>
        <dbReference type="Proteomes" id="UP000020218"/>
    </source>
</evidence>
<dbReference type="Proteomes" id="UP000020218">
    <property type="component" value="Unassembled WGS sequence"/>
</dbReference>
<feature type="region of interest" description="Disordered" evidence="5">
    <location>
        <begin position="1"/>
        <end position="34"/>
    </location>
</feature>
<dbReference type="SUPFAM" id="SSF51419">
    <property type="entry name" value="PLP-binding barrel"/>
    <property type="match status" value="1"/>
</dbReference>
<evidence type="ECO:0000256" key="1">
    <source>
        <dbReference type="ARBA" id="ARBA00001933"/>
    </source>
</evidence>
<dbReference type="GO" id="GO:0008836">
    <property type="term" value="F:diaminopimelate decarboxylase activity"/>
    <property type="evidence" value="ECO:0007669"/>
    <property type="project" value="TreeGrafter"/>
</dbReference>